<dbReference type="Proteomes" id="UP001295684">
    <property type="component" value="Unassembled WGS sequence"/>
</dbReference>
<reference evidence="4" key="1">
    <citation type="submission" date="2023-07" db="EMBL/GenBank/DDBJ databases">
        <authorList>
            <consortium name="AG Swart"/>
            <person name="Singh M."/>
            <person name="Singh A."/>
            <person name="Seah K."/>
            <person name="Emmerich C."/>
        </authorList>
    </citation>
    <scope>NUCLEOTIDE SEQUENCE</scope>
    <source>
        <strain evidence="4">DP1</strain>
    </source>
</reference>
<organism evidence="4 5">
    <name type="scientific">Euplotes crassus</name>
    <dbReference type="NCBI Taxonomy" id="5936"/>
    <lineage>
        <taxon>Eukaryota</taxon>
        <taxon>Sar</taxon>
        <taxon>Alveolata</taxon>
        <taxon>Ciliophora</taxon>
        <taxon>Intramacronucleata</taxon>
        <taxon>Spirotrichea</taxon>
        <taxon>Hypotrichia</taxon>
        <taxon>Euplotida</taxon>
        <taxon>Euplotidae</taxon>
        <taxon>Moneuplotes</taxon>
    </lineage>
</organism>
<dbReference type="InterPro" id="IPR000719">
    <property type="entry name" value="Prot_kinase_dom"/>
</dbReference>
<dbReference type="SUPFAM" id="SSF56112">
    <property type="entry name" value="Protein kinase-like (PK-like)"/>
    <property type="match status" value="1"/>
</dbReference>
<keyword evidence="5" id="KW-1185">Reference proteome</keyword>
<evidence type="ECO:0000313" key="4">
    <source>
        <dbReference type="EMBL" id="CAI2365210.1"/>
    </source>
</evidence>
<dbReference type="InterPro" id="IPR050235">
    <property type="entry name" value="CK1_Ser-Thr_kinase"/>
</dbReference>
<dbReference type="Gene3D" id="1.10.510.10">
    <property type="entry name" value="Transferase(Phosphotransferase) domain 1"/>
    <property type="match status" value="1"/>
</dbReference>
<dbReference type="PROSITE" id="PS00108">
    <property type="entry name" value="PROTEIN_KINASE_ST"/>
    <property type="match status" value="1"/>
</dbReference>
<comment type="caution">
    <text evidence="4">The sequence shown here is derived from an EMBL/GenBank/DDBJ whole genome shotgun (WGS) entry which is preliminary data.</text>
</comment>
<dbReference type="Pfam" id="PF00069">
    <property type="entry name" value="Pkinase"/>
    <property type="match status" value="1"/>
</dbReference>
<dbReference type="EC" id="2.7.11.1" evidence="1"/>
<dbReference type="GO" id="GO:0005524">
    <property type="term" value="F:ATP binding"/>
    <property type="evidence" value="ECO:0007669"/>
    <property type="project" value="InterPro"/>
</dbReference>
<dbReference type="EMBL" id="CAMPGE010006367">
    <property type="protein sequence ID" value="CAI2365210.1"/>
    <property type="molecule type" value="Genomic_DNA"/>
</dbReference>
<sequence length="494" mass="57587">MLGKKLEDRFWIITKVDKGAHGQIMQARDLTDNSNVAIKFMPKDEKHKNKFIRELNVFKKLQELETWPEGFPKLIFQGSTEHFYYYVMEMLGKSLKKIQSKAYEGQLCLKHVIQIALQLIDRLEVLHSVGLIHRDLKPANLVVGLDNPEDHNQSQINTIYLIDFGLTKSDSEDHIPKIPPRAYHKQNLRLTGTPIYASVHSHIGTNHCFKKDDIESLIYVLIHLYNGTVPWQFVEVEKNDNFVNIMNFKRLSCSEKLIGNFPRGFVKIVDYVRKLQFIDIPDYDYMRWCFAELARENEVVLDNKYNWAYDSQKRNRLKSKSSKDLNNFLSSQNKGIGVFPRKRNYSLRKKRVNYEIGKPLGKSTCWKVCSNSDSVADRSIFKSSSILNFWANKQSNYEESKSDQKRSNRMHKFNSRGILNSKCEQIMRNKSGQLRSSLQPVEIHDEEEEESTGFHEFQIGLTVLCNREAKAQVVPSREPKAMDLKKIKPSRRCV</sequence>
<protein>
    <recommendedName>
        <fullName evidence="2">Casein kinase I</fullName>
        <ecNumber evidence="1">2.7.11.1</ecNumber>
    </recommendedName>
</protein>
<evidence type="ECO:0000256" key="1">
    <source>
        <dbReference type="ARBA" id="ARBA00012513"/>
    </source>
</evidence>
<accession>A0AAD1UC33</accession>
<dbReference type="PANTHER" id="PTHR11909">
    <property type="entry name" value="CASEIN KINASE-RELATED"/>
    <property type="match status" value="1"/>
</dbReference>
<dbReference type="GO" id="GO:0004674">
    <property type="term" value="F:protein serine/threonine kinase activity"/>
    <property type="evidence" value="ECO:0007669"/>
    <property type="project" value="UniProtKB-EC"/>
</dbReference>
<dbReference type="AlphaFoldDB" id="A0AAD1UC33"/>
<proteinExistence type="predicted"/>
<evidence type="ECO:0000256" key="2">
    <source>
        <dbReference type="ARBA" id="ARBA00023860"/>
    </source>
</evidence>
<feature type="domain" description="Protein kinase" evidence="3">
    <location>
        <begin position="10"/>
        <end position="329"/>
    </location>
</feature>
<dbReference type="SMART" id="SM00220">
    <property type="entry name" value="S_TKc"/>
    <property type="match status" value="1"/>
</dbReference>
<name>A0AAD1UC33_EUPCR</name>
<dbReference type="InterPro" id="IPR011009">
    <property type="entry name" value="Kinase-like_dom_sf"/>
</dbReference>
<gene>
    <name evidence="4" type="ORF">ECRASSUSDP1_LOCUS6560</name>
</gene>
<evidence type="ECO:0000259" key="3">
    <source>
        <dbReference type="PROSITE" id="PS50011"/>
    </source>
</evidence>
<dbReference type="PROSITE" id="PS50011">
    <property type="entry name" value="PROTEIN_KINASE_DOM"/>
    <property type="match status" value="1"/>
</dbReference>
<dbReference type="InterPro" id="IPR008271">
    <property type="entry name" value="Ser/Thr_kinase_AS"/>
</dbReference>
<evidence type="ECO:0000313" key="5">
    <source>
        <dbReference type="Proteomes" id="UP001295684"/>
    </source>
</evidence>